<reference evidence="2" key="1">
    <citation type="submission" date="2022-10" db="EMBL/GenBank/DDBJ databases">
        <title>Characterization and whole genome sequencing of a new Roseateles species, isolated from fresh water.</title>
        <authorList>
            <person name="Guliayeva D.Y."/>
            <person name="Akhremchuk A.E."/>
            <person name="Sikolenko M.A."/>
            <person name="Valentovich L.N."/>
            <person name="Sidarenka A.V."/>
        </authorList>
    </citation>
    <scope>NUCLEOTIDE SEQUENCE</scope>
    <source>
        <strain evidence="2">BIM B-1768</strain>
    </source>
</reference>
<dbReference type="InterPro" id="IPR002591">
    <property type="entry name" value="Phosphodiest/P_Trfase"/>
</dbReference>
<name>A0ABY6AS88_9BURK</name>
<dbReference type="EMBL" id="CP104562">
    <property type="protein sequence ID" value="UXH76106.1"/>
    <property type="molecule type" value="Genomic_DNA"/>
</dbReference>
<evidence type="ECO:0000256" key="1">
    <source>
        <dbReference type="SAM" id="MobiDB-lite"/>
    </source>
</evidence>
<dbReference type="InterPro" id="IPR017850">
    <property type="entry name" value="Alkaline_phosphatase_core_sf"/>
</dbReference>
<organism evidence="2 3">
    <name type="scientific">Roseateles amylovorans</name>
    <dbReference type="NCBI Taxonomy" id="2978473"/>
    <lineage>
        <taxon>Bacteria</taxon>
        <taxon>Pseudomonadati</taxon>
        <taxon>Pseudomonadota</taxon>
        <taxon>Betaproteobacteria</taxon>
        <taxon>Burkholderiales</taxon>
        <taxon>Sphaerotilaceae</taxon>
        <taxon>Roseateles</taxon>
    </lineage>
</organism>
<keyword evidence="3" id="KW-1185">Reference proteome</keyword>
<sequence>MKALIVIAEGMDPTVLTREVAAGRLPWFGEQMRQRRYAPMDCGPVPYEPVNLATAFSGMNPGRHGCFSYWSAHSAGEMPRVLVTDDVQVPRVWEWESLSDLRFSVVNVQLTHPPKPLNGRLISYPMQYTMNASHPRSLLSDLLREGVRYAHDVTLFYRGESFDEFAAQAWRVAAAQLQAAQALARDTDVMIVNLTLIDRVSHFLWYEMRDPAPPQRPTVLRAYDFVDQACRALQALGAETTMVFSEMGFGELDGFVSIDDLLLQAGLQHRDADGQVDLARSLAMETVQGSHGVMLCRDLCNTGRATAAEIDTVRQALAALRFPNGQPVIGSVHHRDELYTGPFRHLAPSLVIKPADERRPPLGERRWATHVRRTAQSGWHRDRGFMVLDAPGAELPQGQPVQLQQIAPTIAEMLGREAPAGCERPSLMTRQTRREDSPETLERTFS</sequence>
<feature type="compositionally biased region" description="Basic and acidic residues" evidence="1">
    <location>
        <begin position="432"/>
        <end position="446"/>
    </location>
</feature>
<accession>A0ABY6AS88</accession>
<protein>
    <submittedName>
        <fullName evidence="2">Alkaline phosphatase family protein</fullName>
    </submittedName>
</protein>
<proteinExistence type="predicted"/>
<dbReference type="RefSeq" id="WP_261755838.1">
    <property type="nucleotide sequence ID" value="NZ_CP104562.2"/>
</dbReference>
<evidence type="ECO:0000313" key="2">
    <source>
        <dbReference type="EMBL" id="UXH76106.1"/>
    </source>
</evidence>
<dbReference type="Proteomes" id="UP001064933">
    <property type="component" value="Chromosome"/>
</dbReference>
<dbReference type="Gene3D" id="3.40.720.10">
    <property type="entry name" value="Alkaline Phosphatase, subunit A"/>
    <property type="match status" value="1"/>
</dbReference>
<evidence type="ECO:0000313" key="3">
    <source>
        <dbReference type="Proteomes" id="UP001064933"/>
    </source>
</evidence>
<dbReference type="Pfam" id="PF01663">
    <property type="entry name" value="Phosphodiest"/>
    <property type="match status" value="1"/>
</dbReference>
<gene>
    <name evidence="2" type="ORF">N4261_13585</name>
</gene>
<feature type="region of interest" description="Disordered" evidence="1">
    <location>
        <begin position="417"/>
        <end position="446"/>
    </location>
</feature>
<dbReference type="SUPFAM" id="SSF53649">
    <property type="entry name" value="Alkaline phosphatase-like"/>
    <property type="match status" value="1"/>
</dbReference>